<dbReference type="AlphaFoldDB" id="A0A645HMV0"/>
<name>A0A645HMV0_9ZZZZ</name>
<protein>
    <submittedName>
        <fullName evidence="2">Uncharacterized protein</fullName>
    </submittedName>
</protein>
<accession>A0A645HMV0</accession>
<sequence>MNNGAQATDSARLLLSYDGVLLRRALEFKNKPAAEIEQEVEKHKTIVAARYERRKKLRVARAARKVKEAEEAKKKAEQEAAAAAAAAEAAVAAEAAAAAEATAKEEGAE</sequence>
<dbReference type="EMBL" id="VSSQ01095785">
    <property type="protein sequence ID" value="MPN39772.1"/>
    <property type="molecule type" value="Genomic_DNA"/>
</dbReference>
<evidence type="ECO:0000313" key="2">
    <source>
        <dbReference type="EMBL" id="MPN39772.1"/>
    </source>
</evidence>
<gene>
    <name evidence="2" type="ORF">SDC9_187302</name>
</gene>
<reference evidence="2" key="1">
    <citation type="submission" date="2019-08" db="EMBL/GenBank/DDBJ databases">
        <authorList>
            <person name="Kucharzyk K."/>
            <person name="Murdoch R.W."/>
            <person name="Higgins S."/>
            <person name="Loffler F."/>
        </authorList>
    </citation>
    <scope>NUCLEOTIDE SEQUENCE</scope>
</reference>
<proteinExistence type="predicted"/>
<keyword evidence="1" id="KW-0175">Coiled coil</keyword>
<feature type="coiled-coil region" evidence="1">
    <location>
        <begin position="52"/>
        <end position="93"/>
    </location>
</feature>
<comment type="caution">
    <text evidence="2">The sequence shown here is derived from an EMBL/GenBank/DDBJ whole genome shotgun (WGS) entry which is preliminary data.</text>
</comment>
<evidence type="ECO:0000256" key="1">
    <source>
        <dbReference type="SAM" id="Coils"/>
    </source>
</evidence>
<organism evidence="2">
    <name type="scientific">bioreactor metagenome</name>
    <dbReference type="NCBI Taxonomy" id="1076179"/>
    <lineage>
        <taxon>unclassified sequences</taxon>
        <taxon>metagenomes</taxon>
        <taxon>ecological metagenomes</taxon>
    </lineage>
</organism>